<dbReference type="Proteomes" id="UP001321580">
    <property type="component" value="Unassembled WGS sequence"/>
</dbReference>
<comment type="caution">
    <text evidence="1">The sequence shown here is derived from an EMBL/GenBank/DDBJ whole genome shotgun (WGS) entry which is preliminary data.</text>
</comment>
<sequence length="111" mass="12142">MDASPQQELVERLCAIFPAFRSEWQLDQEDATWPSESLHSVYQSFLPFVSGAKPSVQQLRCLAGLIDGEVARGGDAENAVATCLLEHLGQVGMLPALRPLLGSEARVRLYS</sequence>
<gene>
    <name evidence="1" type="ORF">QLQ15_16500</name>
</gene>
<evidence type="ECO:0000313" key="1">
    <source>
        <dbReference type="EMBL" id="MDI9240506.1"/>
    </source>
</evidence>
<proteinExistence type="predicted"/>
<keyword evidence="2" id="KW-1185">Reference proteome</keyword>
<evidence type="ECO:0000313" key="2">
    <source>
        <dbReference type="Proteomes" id="UP001321580"/>
    </source>
</evidence>
<name>A0ABT6XK02_9GAMM</name>
<dbReference type="RefSeq" id="WP_283213831.1">
    <property type="nucleotide sequence ID" value="NZ_JASGBI010000001.1"/>
</dbReference>
<dbReference type="EMBL" id="JASGBI010000001">
    <property type="protein sequence ID" value="MDI9240506.1"/>
    <property type="molecule type" value="Genomic_DNA"/>
</dbReference>
<reference evidence="1 2" key="1">
    <citation type="submission" date="2023-05" db="EMBL/GenBank/DDBJ databases">
        <title>Lysobacter sp. strain LF1 Genome sequencing and assembly.</title>
        <authorList>
            <person name="Jung Y."/>
        </authorList>
    </citation>
    <scope>NUCLEOTIDE SEQUENCE [LARGE SCALE GENOMIC DNA]</scope>
    <source>
        <strain evidence="1 2">LF1</strain>
    </source>
</reference>
<protein>
    <submittedName>
        <fullName evidence="1">Uncharacterized protein</fullName>
    </submittedName>
</protein>
<organism evidence="1 2">
    <name type="scientific">Lysobacter stagni</name>
    <dbReference type="NCBI Taxonomy" id="3045172"/>
    <lineage>
        <taxon>Bacteria</taxon>
        <taxon>Pseudomonadati</taxon>
        <taxon>Pseudomonadota</taxon>
        <taxon>Gammaproteobacteria</taxon>
        <taxon>Lysobacterales</taxon>
        <taxon>Lysobacteraceae</taxon>
        <taxon>Lysobacter</taxon>
    </lineage>
</organism>
<accession>A0ABT6XK02</accession>